<comment type="caution">
    <text evidence="1">The sequence shown here is derived from an EMBL/GenBank/DDBJ whole genome shotgun (WGS) entry which is preliminary data.</text>
</comment>
<evidence type="ECO:0008006" key="3">
    <source>
        <dbReference type="Google" id="ProtNLM"/>
    </source>
</evidence>
<sequence>MHGCFTASIWCDSCLKKQTIIHHLHNNKLFFKDNLIQIAAKIEYSPIKRR</sequence>
<accession>A0AAV3BEY5</accession>
<reference evidence="1 2" key="1">
    <citation type="submission" date="2008-01" db="EMBL/GenBank/DDBJ databases">
        <title>Yersinia pestis Strain IP275 project at JCVI/TIGR.</title>
        <authorList>
            <person name="Ravel J."/>
            <person name="Eppinger M."/>
            <person name="Fricke W.F."/>
            <person name="Rosovitz M."/>
            <person name="Lindler L.E."/>
            <person name="Bearden S."/>
            <person name="Shriefer M."/>
        </authorList>
    </citation>
    <scope>NUCLEOTIDE SEQUENCE [LARGE SCALE GENOMIC DNA]</scope>
    <source>
        <strain evidence="1 2">IP275</strain>
    </source>
</reference>
<name>A0AAV3BEY5_YERPE</name>
<proteinExistence type="predicted"/>
<dbReference type="AlphaFoldDB" id="A0AAV3BEY5"/>
<gene>
    <name evidence="1" type="ORF">YPIP275_0986</name>
</gene>
<dbReference type="EMBL" id="AAOS02000009">
    <property type="protein sequence ID" value="EDR32995.1"/>
    <property type="molecule type" value="Genomic_DNA"/>
</dbReference>
<protein>
    <recommendedName>
        <fullName evidence="3">Transposase</fullName>
    </recommendedName>
</protein>
<evidence type="ECO:0000313" key="2">
    <source>
        <dbReference type="Proteomes" id="UP000004430"/>
    </source>
</evidence>
<dbReference type="Proteomes" id="UP000004430">
    <property type="component" value="Unassembled WGS sequence"/>
</dbReference>
<evidence type="ECO:0000313" key="1">
    <source>
        <dbReference type="EMBL" id="EDR32995.1"/>
    </source>
</evidence>
<reference evidence="1 2" key="2">
    <citation type="submission" date="2010-03" db="EMBL/GenBank/DDBJ databases">
        <authorList>
            <person name="Payne S.H."/>
            <person name="Sutton G.G."/>
        </authorList>
    </citation>
    <scope>NUCLEOTIDE SEQUENCE [LARGE SCALE GENOMIC DNA]</scope>
    <source>
        <strain evidence="1 2">IP275</strain>
    </source>
</reference>
<organism evidence="1 2">
    <name type="scientific">Yersinia pestis biovar Orientalis str. IP275</name>
    <dbReference type="NCBI Taxonomy" id="373665"/>
    <lineage>
        <taxon>Bacteria</taxon>
        <taxon>Pseudomonadati</taxon>
        <taxon>Pseudomonadota</taxon>
        <taxon>Gammaproteobacteria</taxon>
        <taxon>Enterobacterales</taxon>
        <taxon>Yersiniaceae</taxon>
        <taxon>Yersinia</taxon>
    </lineage>
</organism>